<protein>
    <recommendedName>
        <fullName evidence="3">Integrase</fullName>
    </recommendedName>
</protein>
<reference evidence="1 2" key="1">
    <citation type="submission" date="2016-10" db="EMBL/GenBank/DDBJ databases">
        <title>Complete genome sequences of three Cupriavidus strains isolated from various Malaysian environments.</title>
        <authorList>
            <person name="Abdullah A.A.-A."/>
            <person name="Shafie N.A.H."/>
            <person name="Lau N.S."/>
        </authorList>
    </citation>
    <scope>NUCLEOTIDE SEQUENCE [LARGE SCALE GENOMIC DNA]</scope>
    <source>
        <strain evidence="1 2">USMAA1020</strain>
    </source>
</reference>
<evidence type="ECO:0008006" key="3">
    <source>
        <dbReference type="Google" id="ProtNLM"/>
    </source>
</evidence>
<gene>
    <name evidence="1" type="ORF">BKK80_15390</name>
</gene>
<sequence length="86" mass="9418">MERGIAETDVTVPFNEHDIRAKAANDAEDLEHARALMSHASTATTKRVYRRKPEVVAPLQANKKGLGHVSMTQALCYDPAVSATTR</sequence>
<keyword evidence="2" id="KW-1185">Reference proteome</keyword>
<proteinExistence type="predicted"/>
<accession>A0A1D9I4P5</accession>
<name>A0A1D9I4P5_9BURK</name>
<evidence type="ECO:0000313" key="1">
    <source>
        <dbReference type="EMBL" id="AOZ07051.1"/>
    </source>
</evidence>
<dbReference type="EMBL" id="CP017754">
    <property type="protein sequence ID" value="AOZ07051.1"/>
    <property type="molecule type" value="Genomic_DNA"/>
</dbReference>
<evidence type="ECO:0000313" key="2">
    <source>
        <dbReference type="Proteomes" id="UP000177515"/>
    </source>
</evidence>
<organism evidence="1 2">
    <name type="scientific">Cupriavidus malaysiensis</name>
    <dbReference type="NCBI Taxonomy" id="367825"/>
    <lineage>
        <taxon>Bacteria</taxon>
        <taxon>Pseudomonadati</taxon>
        <taxon>Pseudomonadota</taxon>
        <taxon>Betaproteobacteria</taxon>
        <taxon>Burkholderiales</taxon>
        <taxon>Burkholderiaceae</taxon>
        <taxon>Cupriavidus</taxon>
    </lineage>
</organism>
<dbReference type="Proteomes" id="UP000177515">
    <property type="component" value="Chromosome 1"/>
</dbReference>